<dbReference type="RefSeq" id="WP_088582567.1">
    <property type="nucleotide sequence ID" value="NZ_CP022048.2"/>
</dbReference>
<dbReference type="Proteomes" id="UP000197050">
    <property type="component" value="Chromosome"/>
</dbReference>
<dbReference type="AlphaFoldDB" id="A0A1Z3U8W6"/>
<accession>A0A1Z3U8W6</accession>
<organism evidence="1 2">
    <name type="scientific">Brevundimonas vesicularis</name>
    <name type="common">Pseudomonas vesicularis</name>
    <dbReference type="NCBI Taxonomy" id="41276"/>
    <lineage>
        <taxon>Bacteria</taxon>
        <taxon>Pseudomonadati</taxon>
        <taxon>Pseudomonadota</taxon>
        <taxon>Alphaproteobacteria</taxon>
        <taxon>Caulobacterales</taxon>
        <taxon>Caulobacteraceae</taxon>
        <taxon>Brevundimonas</taxon>
    </lineage>
</organism>
<name>A0A1Z3U8W6_BREVE</name>
<dbReference type="EMBL" id="CP022048">
    <property type="protein sequence ID" value="ASE39374.1"/>
    <property type="molecule type" value="Genomic_DNA"/>
</dbReference>
<protein>
    <submittedName>
        <fullName evidence="1">Uncharacterized protein</fullName>
    </submittedName>
</protein>
<evidence type="ECO:0000313" key="1">
    <source>
        <dbReference type="EMBL" id="ASE39374.1"/>
    </source>
</evidence>
<dbReference type="KEGG" id="bvc:CEP68_07575"/>
<proteinExistence type="predicted"/>
<dbReference type="GeneID" id="34015031"/>
<evidence type="ECO:0000313" key="2">
    <source>
        <dbReference type="Proteomes" id="UP000197050"/>
    </source>
</evidence>
<gene>
    <name evidence="1" type="ORF">CEP68_07575</name>
</gene>
<sequence>MIVYTLHPLDAVLAEIGTLVRRGRHGSMDEKECTARIERIRQGIVGADIDQDGRIRDRLDVLARTLEDGSLTRDWFDTITKSIRDRVARARDSLTPDTNRLGENRAGRRYGGLTVFDGGRCDTPDTHQRSL</sequence>
<reference evidence="2" key="1">
    <citation type="submission" date="2017-06" db="EMBL/GenBank/DDBJ databases">
        <title>FDA dAtabase for Regulatory Grade micrObial Sequences (FDA-ARGOS): Supporting development and validation of Infectious Disease Dx tests.</title>
        <authorList>
            <person name="Minogue T."/>
            <person name="Wolcott M."/>
            <person name="Wasieloski L."/>
            <person name="Aguilar W."/>
            <person name="Moore D."/>
            <person name="Tallon L."/>
            <person name="Sadzewicz L."/>
            <person name="Sengamalay N."/>
            <person name="Ott S."/>
            <person name="Godinez A."/>
            <person name="Nagaraj S."/>
            <person name="Nadendla S."/>
            <person name="Geyer C."/>
            <person name="Sichtig H."/>
        </authorList>
    </citation>
    <scope>NUCLEOTIDE SEQUENCE [LARGE SCALE GENOMIC DNA]</scope>
    <source>
        <strain evidence="2">FDAARGOS_289</strain>
    </source>
</reference>